<proteinExistence type="predicted"/>
<evidence type="ECO:0000256" key="1">
    <source>
        <dbReference type="ARBA" id="ARBA00022692"/>
    </source>
</evidence>
<dbReference type="InterPro" id="IPR011701">
    <property type="entry name" value="MFS"/>
</dbReference>
<feature type="transmembrane region" description="Helical" evidence="4">
    <location>
        <begin position="54"/>
        <end position="75"/>
    </location>
</feature>
<feature type="transmembrane region" description="Helical" evidence="4">
    <location>
        <begin position="187"/>
        <end position="208"/>
    </location>
</feature>
<feature type="transmembrane region" description="Helical" evidence="4">
    <location>
        <begin position="107"/>
        <end position="130"/>
    </location>
</feature>
<dbReference type="EMBL" id="JAERMS010000006">
    <property type="protein sequence ID" value="MBO1362892.1"/>
    <property type="molecule type" value="Genomic_DNA"/>
</dbReference>
<feature type="transmembrane region" description="Helical" evidence="4">
    <location>
        <begin position="20"/>
        <end position="42"/>
    </location>
</feature>
<feature type="transmembrane region" description="Helical" evidence="4">
    <location>
        <begin position="288"/>
        <end position="308"/>
    </location>
</feature>
<evidence type="ECO:0000256" key="2">
    <source>
        <dbReference type="ARBA" id="ARBA00022989"/>
    </source>
</evidence>
<protein>
    <submittedName>
        <fullName evidence="5">MFS transporter</fullName>
    </submittedName>
</protein>
<dbReference type="RefSeq" id="WP_107581044.1">
    <property type="nucleotide sequence ID" value="NZ_JAERMS010000006.1"/>
</dbReference>
<keyword evidence="3 4" id="KW-0472">Membrane</keyword>
<keyword evidence="6" id="KW-1185">Reference proteome</keyword>
<evidence type="ECO:0000313" key="5">
    <source>
        <dbReference type="EMBL" id="MBO1362892.1"/>
    </source>
</evidence>
<comment type="caution">
    <text evidence="5">The sequence shown here is derived from an EMBL/GenBank/DDBJ whole genome shotgun (WGS) entry which is preliminary data.</text>
</comment>
<dbReference type="Gene3D" id="1.20.1250.20">
    <property type="entry name" value="MFS general substrate transporter like domains"/>
    <property type="match status" value="1"/>
</dbReference>
<dbReference type="SUPFAM" id="SSF103473">
    <property type="entry name" value="MFS general substrate transporter"/>
    <property type="match status" value="1"/>
</dbReference>
<evidence type="ECO:0000256" key="3">
    <source>
        <dbReference type="ARBA" id="ARBA00023136"/>
    </source>
</evidence>
<evidence type="ECO:0000313" key="6">
    <source>
        <dbReference type="Proteomes" id="UP000664265"/>
    </source>
</evidence>
<feature type="transmembrane region" description="Helical" evidence="4">
    <location>
        <begin position="229"/>
        <end position="254"/>
    </location>
</feature>
<sequence length="423" mass="47027">MKGLLNEIRFFRSHDHNMKVLLLTNMIYGFVLPVVEIFAGAYVMRDTNNPAMVAYYQLAMYIGVVTTSLVNGFLLKAFDVRALYSGGILISGVSLALMMNIQGLGFVALGLAGFFLGAASGFFWTNRYLLALYNTNDENRNYYFGLESFFFSVASITVPLVVGGFIGGMDGRTFLGIVFNISTCYKVVTGCVFLLTIIASWVLWKGCFFMPKDIKFLHFRFHVLWRKMLLLASLKGMVQGFLVTAPAILVMKFIGNEGALGLIQGISGALTAVLVYVLGRLARPQDRLWIFLGSVLVFFVGTLFNGILFSAAGVIVFVLCKVIFQPLFDLAYYPVMMRTIDIVAKIENCNEYTYIMSHEFGLFAGRAFGLLLFIALVYFVSETFALKFALIVVGGLQMLAYPLSKNISNRSNQLSTETNDETK</sequence>
<keyword evidence="2 4" id="KW-1133">Transmembrane helix</keyword>
<feature type="transmembrane region" description="Helical" evidence="4">
    <location>
        <begin position="142"/>
        <end position="167"/>
    </location>
</feature>
<accession>A0ABS3M3Z6</accession>
<reference evidence="5 6" key="1">
    <citation type="submission" date="2021-01" db="EMBL/GenBank/DDBJ databases">
        <title>Prevotella A2931 sp. nov.</title>
        <authorList>
            <person name="Buhl M."/>
            <person name="Oberhettinger P."/>
        </authorList>
    </citation>
    <scope>NUCLEOTIDE SEQUENCE [LARGE SCALE GENOMIC DNA]</scope>
    <source>
        <strain evidence="5 6">A2931</strain>
    </source>
</reference>
<feature type="transmembrane region" description="Helical" evidence="4">
    <location>
        <begin position="314"/>
        <end position="335"/>
    </location>
</feature>
<feature type="transmembrane region" description="Helical" evidence="4">
    <location>
        <begin position="82"/>
        <end position="101"/>
    </location>
</feature>
<evidence type="ECO:0000256" key="4">
    <source>
        <dbReference type="SAM" id="Phobius"/>
    </source>
</evidence>
<feature type="transmembrane region" description="Helical" evidence="4">
    <location>
        <begin position="360"/>
        <end position="379"/>
    </location>
</feature>
<dbReference type="InterPro" id="IPR036259">
    <property type="entry name" value="MFS_trans_sf"/>
</dbReference>
<dbReference type="Pfam" id="PF07690">
    <property type="entry name" value="MFS_1"/>
    <property type="match status" value="1"/>
</dbReference>
<feature type="transmembrane region" description="Helical" evidence="4">
    <location>
        <begin position="260"/>
        <end position="279"/>
    </location>
</feature>
<keyword evidence="1 4" id="KW-0812">Transmembrane</keyword>
<dbReference type="Proteomes" id="UP000664265">
    <property type="component" value="Unassembled WGS sequence"/>
</dbReference>
<gene>
    <name evidence="5" type="ORF">JHU38_03720</name>
</gene>
<name>A0ABS3M3Z6_9BACT</name>
<feature type="transmembrane region" description="Helical" evidence="4">
    <location>
        <begin position="385"/>
        <end position="403"/>
    </location>
</feature>
<organism evidence="5 6">
    <name type="scientific">Prevotella illustrans</name>
    <dbReference type="NCBI Taxonomy" id="2800387"/>
    <lineage>
        <taxon>Bacteria</taxon>
        <taxon>Pseudomonadati</taxon>
        <taxon>Bacteroidota</taxon>
        <taxon>Bacteroidia</taxon>
        <taxon>Bacteroidales</taxon>
        <taxon>Prevotellaceae</taxon>
        <taxon>Prevotella</taxon>
    </lineage>
</organism>